<proteinExistence type="predicted"/>
<dbReference type="EMBL" id="WKFB01000527">
    <property type="protein sequence ID" value="KAF6720373.1"/>
    <property type="molecule type" value="Genomic_DNA"/>
</dbReference>
<dbReference type="Proteomes" id="UP000646548">
    <property type="component" value="Unassembled WGS sequence"/>
</dbReference>
<comment type="caution">
    <text evidence="1">The sequence shown here is derived from an EMBL/GenBank/DDBJ whole genome shotgun (WGS) entry which is preliminary data.</text>
</comment>
<gene>
    <name evidence="1" type="ORF">FQA47_002854</name>
</gene>
<organism evidence="1 2">
    <name type="scientific">Oryzias melastigma</name>
    <name type="common">Marine medaka</name>
    <dbReference type="NCBI Taxonomy" id="30732"/>
    <lineage>
        <taxon>Eukaryota</taxon>
        <taxon>Metazoa</taxon>
        <taxon>Chordata</taxon>
        <taxon>Craniata</taxon>
        <taxon>Vertebrata</taxon>
        <taxon>Euteleostomi</taxon>
        <taxon>Actinopterygii</taxon>
        <taxon>Neopterygii</taxon>
        <taxon>Teleostei</taxon>
        <taxon>Neoteleostei</taxon>
        <taxon>Acanthomorphata</taxon>
        <taxon>Ovalentaria</taxon>
        <taxon>Atherinomorphae</taxon>
        <taxon>Beloniformes</taxon>
        <taxon>Adrianichthyidae</taxon>
        <taxon>Oryziinae</taxon>
        <taxon>Oryzias</taxon>
    </lineage>
</organism>
<evidence type="ECO:0000313" key="1">
    <source>
        <dbReference type="EMBL" id="KAF6720373.1"/>
    </source>
</evidence>
<reference evidence="1" key="1">
    <citation type="journal article" name="BMC Genomics">
        <title>Long-read sequencing and de novo genome assembly of marine medaka (Oryzias melastigma).</title>
        <authorList>
            <person name="Liang P."/>
            <person name="Saqib H.S.A."/>
            <person name="Ni X."/>
            <person name="Shen Y."/>
        </authorList>
    </citation>
    <scope>NUCLEOTIDE SEQUENCE</scope>
    <source>
        <strain evidence="1">Bigg-433</strain>
    </source>
</reference>
<evidence type="ECO:0000313" key="2">
    <source>
        <dbReference type="Proteomes" id="UP000646548"/>
    </source>
</evidence>
<protein>
    <submittedName>
        <fullName evidence="1">Uncharacterized protein</fullName>
    </submittedName>
</protein>
<dbReference type="AlphaFoldDB" id="A0A834BV70"/>
<accession>A0A834BV70</accession>
<sequence>MCPCRDQLIPLERQKRGCDSSELSGSLVLFMKINFQSPRGNRLSLDRFSGFWFFLVVTSQVRERASEAECQREREGERAEQEAAC</sequence>
<name>A0A834BV70_ORYME</name>